<comment type="caution">
    <text evidence="2">The sequence shown here is derived from an EMBL/GenBank/DDBJ whole genome shotgun (WGS) entry which is preliminary data.</text>
</comment>
<organism evidence="2 3">
    <name type="scientific">Halomonas gemina</name>
    <dbReference type="NCBI Taxonomy" id="2945105"/>
    <lineage>
        <taxon>Bacteria</taxon>
        <taxon>Pseudomonadati</taxon>
        <taxon>Pseudomonadota</taxon>
        <taxon>Gammaproteobacteria</taxon>
        <taxon>Oceanospirillales</taxon>
        <taxon>Halomonadaceae</taxon>
        <taxon>Halomonas</taxon>
    </lineage>
</organism>
<proteinExistence type="predicted"/>
<sequence length="98" mass="11461">MPDREDRNIFERHFQTGVQVVMVALLLWAGRELVALGQSSAVLEERLAAQGALLNEMRQEMASMSEVYYRQTDARRDLNIIENRIDQLRKRVDDLEDR</sequence>
<accession>A0ABT0T317</accession>
<dbReference type="RefSeq" id="WP_250061790.1">
    <property type="nucleotide sequence ID" value="NZ_JAMJPK010000005.1"/>
</dbReference>
<keyword evidence="3" id="KW-1185">Reference proteome</keyword>
<reference evidence="2" key="1">
    <citation type="submission" date="2022-05" db="EMBL/GenBank/DDBJ databases">
        <title>Halomonas geminus sp. nov. and Halomonas llamarensis sp. nov. isolated from high-altitude salars of the Atacama Desert.</title>
        <authorList>
            <person name="Hintersatz C."/>
            <person name="Rojas L.A."/>
            <person name="Wei T.-S."/>
            <person name="Kutschke S."/>
            <person name="Lehmann F."/>
            <person name="Jain R."/>
            <person name="Pollmann K."/>
        </authorList>
    </citation>
    <scope>NUCLEOTIDE SEQUENCE</scope>
    <source>
        <strain evidence="2">ATCH28</strain>
    </source>
</reference>
<dbReference type="EMBL" id="JAMJPK010000005">
    <property type="protein sequence ID" value="MCL7941207.1"/>
    <property type="molecule type" value="Genomic_DNA"/>
</dbReference>
<name>A0ABT0T317_9GAMM</name>
<evidence type="ECO:0000313" key="3">
    <source>
        <dbReference type="Proteomes" id="UP001165369"/>
    </source>
</evidence>
<feature type="coiled-coil region" evidence="1">
    <location>
        <begin position="71"/>
        <end position="98"/>
    </location>
</feature>
<gene>
    <name evidence="2" type="ORF">M8009_13015</name>
</gene>
<dbReference type="Proteomes" id="UP001165369">
    <property type="component" value="Unassembled WGS sequence"/>
</dbReference>
<protein>
    <submittedName>
        <fullName evidence="2">Uncharacterized protein</fullName>
    </submittedName>
</protein>
<evidence type="ECO:0000313" key="2">
    <source>
        <dbReference type="EMBL" id="MCL7941207.1"/>
    </source>
</evidence>
<keyword evidence="1" id="KW-0175">Coiled coil</keyword>
<evidence type="ECO:0000256" key="1">
    <source>
        <dbReference type="SAM" id="Coils"/>
    </source>
</evidence>